<feature type="compositionally biased region" description="Low complexity" evidence="1">
    <location>
        <begin position="85"/>
        <end position="95"/>
    </location>
</feature>
<accession>A0A543IYI4</accession>
<feature type="compositionally biased region" description="Basic and acidic residues" evidence="1">
    <location>
        <begin position="96"/>
        <end position="106"/>
    </location>
</feature>
<evidence type="ECO:0000313" key="3">
    <source>
        <dbReference type="Proteomes" id="UP000319213"/>
    </source>
</evidence>
<proteinExistence type="predicted"/>
<dbReference type="InterPro" id="IPR025329">
    <property type="entry name" value="DUF4235"/>
</dbReference>
<dbReference type="RefSeq" id="WP_142261726.1">
    <property type="nucleotide sequence ID" value="NZ_BMPV01000001.1"/>
</dbReference>
<name>A0A543IYI4_9ACTN</name>
<organism evidence="2 3">
    <name type="scientific">Thermopolyspora flexuosa</name>
    <dbReference type="NCBI Taxonomy" id="103836"/>
    <lineage>
        <taxon>Bacteria</taxon>
        <taxon>Bacillati</taxon>
        <taxon>Actinomycetota</taxon>
        <taxon>Actinomycetes</taxon>
        <taxon>Streptosporangiales</taxon>
        <taxon>Streptosporangiaceae</taxon>
        <taxon>Thermopolyspora</taxon>
    </lineage>
</organism>
<comment type="caution">
    <text evidence="2">The sequence shown here is derived from an EMBL/GenBank/DDBJ whole genome shotgun (WGS) entry which is preliminary data.</text>
</comment>
<reference evidence="2 3" key="1">
    <citation type="submission" date="2019-06" db="EMBL/GenBank/DDBJ databases">
        <title>Sequencing the genomes of 1000 actinobacteria strains.</title>
        <authorList>
            <person name="Klenk H.-P."/>
        </authorList>
    </citation>
    <scope>NUCLEOTIDE SEQUENCE [LARGE SCALE GENOMIC DNA]</scope>
    <source>
        <strain evidence="2 3">DSM 43186</strain>
    </source>
</reference>
<dbReference type="AlphaFoldDB" id="A0A543IYI4"/>
<evidence type="ECO:0000256" key="1">
    <source>
        <dbReference type="SAM" id="MobiDB-lite"/>
    </source>
</evidence>
<keyword evidence="3" id="KW-1185">Reference proteome</keyword>
<protein>
    <submittedName>
        <fullName evidence="2">Uncharacterized protein DUF4235</fullName>
    </submittedName>
</protein>
<dbReference type="EMBL" id="VFPQ01000001">
    <property type="protein sequence ID" value="TQM75639.1"/>
    <property type="molecule type" value="Genomic_DNA"/>
</dbReference>
<gene>
    <name evidence="2" type="ORF">FHX40_2351</name>
</gene>
<dbReference type="Proteomes" id="UP000319213">
    <property type="component" value="Unassembled WGS sequence"/>
</dbReference>
<dbReference type="OrthoDB" id="5244650at2"/>
<evidence type="ECO:0000313" key="2">
    <source>
        <dbReference type="EMBL" id="TQM75639.1"/>
    </source>
</evidence>
<dbReference type="Pfam" id="PF14019">
    <property type="entry name" value="DUF4235"/>
    <property type="match status" value="1"/>
</dbReference>
<feature type="region of interest" description="Disordered" evidence="1">
    <location>
        <begin position="75"/>
        <end position="112"/>
    </location>
</feature>
<sequence length="112" mass="12385">MLYRMLSLVVSLLGGMVAVKLFNRLWTRTRGEEHAPDARDLDRGWREVLLAAGAQGAVYGLVKAATRRLAAQGAHKDLVRHSHTAGRTTGTTRTEAAVRRTRERVPVGRKGR</sequence>